<dbReference type="NCBIfam" id="TIGR00166">
    <property type="entry name" value="S6"/>
    <property type="match status" value="1"/>
</dbReference>
<dbReference type="GO" id="GO:0006412">
    <property type="term" value="P:translation"/>
    <property type="evidence" value="ECO:0007669"/>
    <property type="project" value="UniProtKB-UniRule"/>
</dbReference>
<keyword evidence="6" id="KW-0699">rRNA-binding</keyword>
<dbReference type="InterPro" id="IPR000529">
    <property type="entry name" value="Ribosomal_bS6"/>
</dbReference>
<dbReference type="CDD" id="cd00473">
    <property type="entry name" value="bS6"/>
    <property type="match status" value="1"/>
</dbReference>
<dbReference type="InterPro" id="IPR035980">
    <property type="entry name" value="Ribosomal_bS6_sf"/>
</dbReference>
<dbReference type="GO" id="GO:0003735">
    <property type="term" value="F:structural constituent of ribosome"/>
    <property type="evidence" value="ECO:0007669"/>
    <property type="project" value="InterPro"/>
</dbReference>
<evidence type="ECO:0000256" key="4">
    <source>
        <dbReference type="ARBA" id="ARBA00035104"/>
    </source>
</evidence>
<dbReference type="SUPFAM" id="SSF54995">
    <property type="entry name" value="Ribosomal protein S6"/>
    <property type="match status" value="1"/>
</dbReference>
<dbReference type="Pfam" id="PF01250">
    <property type="entry name" value="Ribosomal_S6"/>
    <property type="match status" value="1"/>
</dbReference>
<proteinExistence type="inferred from homology"/>
<dbReference type="InterPro" id="IPR014717">
    <property type="entry name" value="Transl_elong_EF1B/ribsomal_bS6"/>
</dbReference>
<evidence type="ECO:0000256" key="6">
    <source>
        <dbReference type="HAMAP-Rule" id="MF_00360"/>
    </source>
</evidence>
<dbReference type="EMBL" id="CP157896">
    <property type="protein sequence ID" value="XBT18663.1"/>
    <property type="molecule type" value="Genomic_DNA"/>
</dbReference>
<evidence type="ECO:0000256" key="1">
    <source>
        <dbReference type="ARBA" id="ARBA00009512"/>
    </source>
</evidence>
<dbReference type="GO" id="GO:0005737">
    <property type="term" value="C:cytoplasm"/>
    <property type="evidence" value="ECO:0007669"/>
    <property type="project" value="UniProtKB-ARBA"/>
</dbReference>
<keyword evidence="6" id="KW-0694">RNA-binding</keyword>
<keyword evidence="3 6" id="KW-0687">Ribonucleoprotein</keyword>
<dbReference type="GO" id="GO:0070181">
    <property type="term" value="F:small ribosomal subunit rRNA binding"/>
    <property type="evidence" value="ECO:0007669"/>
    <property type="project" value="TreeGrafter"/>
</dbReference>
<dbReference type="InterPro" id="IPR020814">
    <property type="entry name" value="Ribosomal_S6_plastid/chlpt"/>
</dbReference>
<reference evidence="7" key="1">
    <citation type="submission" date="2024-06" db="EMBL/GenBank/DDBJ databases">
        <title>Diversity, functionality, and evolutionary history of bacterial symbionts in false click beetles (Coleoptera, Throscidae).</title>
        <authorList>
            <person name="Wierz J.C."/>
            <person name="Malm H."/>
            <person name="Kaltenpoth M."/>
            <person name="Engl T."/>
        </authorList>
    </citation>
    <scope>NUCLEOTIDE SEQUENCE</scope>
    <source>
        <strain evidence="7">Tcar</strain>
    </source>
</reference>
<gene>
    <name evidence="6 7" type="primary">rpsF</name>
    <name evidence="7" type="ORF">ABNO60_00755</name>
</gene>
<comment type="similarity">
    <text evidence="1 6">Belongs to the bacterial ribosomal protein bS6 family.</text>
</comment>
<evidence type="ECO:0000256" key="2">
    <source>
        <dbReference type="ARBA" id="ARBA00022980"/>
    </source>
</evidence>
<keyword evidence="2 6" id="KW-0689">Ribosomal protein</keyword>
<name>A0AAU7QRW2_9FLAO</name>
<dbReference type="HAMAP" id="MF_00360">
    <property type="entry name" value="Ribosomal_bS6"/>
    <property type="match status" value="1"/>
</dbReference>
<dbReference type="Gene3D" id="3.30.70.60">
    <property type="match status" value="1"/>
</dbReference>
<evidence type="ECO:0000313" key="7">
    <source>
        <dbReference type="EMBL" id="XBT18663.1"/>
    </source>
</evidence>
<comment type="function">
    <text evidence="4 6">Binds together with bS18 to 16S ribosomal RNA.</text>
</comment>
<evidence type="ECO:0000256" key="5">
    <source>
        <dbReference type="ARBA" id="ARBA00035294"/>
    </source>
</evidence>
<dbReference type="AlphaFoldDB" id="A0AAU7QRW2"/>
<protein>
    <recommendedName>
        <fullName evidence="5 6">Small ribosomal subunit protein bS6</fullName>
    </recommendedName>
</protein>
<accession>A0AAU7QRW2</accession>
<sequence>MKLYEIILIINPFLKENKIFKIINLLEKYILHKKGLILYKNFWGLKKFQYDIKKNKNGYYFLIEIKIFPKYIINIKENIKNEENILRYLIIKLNKYAIKYLHNKRNINKY</sequence>
<dbReference type="GO" id="GO:1990904">
    <property type="term" value="C:ribonucleoprotein complex"/>
    <property type="evidence" value="ECO:0007669"/>
    <property type="project" value="UniProtKB-KW"/>
</dbReference>
<evidence type="ECO:0000256" key="3">
    <source>
        <dbReference type="ARBA" id="ARBA00023274"/>
    </source>
</evidence>
<organism evidence="7">
    <name type="scientific">Candidatus Shikimatogenerans sp. Tcar</name>
    <dbReference type="NCBI Taxonomy" id="3158565"/>
    <lineage>
        <taxon>Bacteria</taxon>
        <taxon>Pseudomonadati</taxon>
        <taxon>Bacteroidota</taxon>
        <taxon>Flavobacteriia</taxon>
        <taxon>Flavobacteriales</taxon>
        <taxon>Candidatus Shikimatogenerans</taxon>
    </lineage>
</organism>
<dbReference type="PANTHER" id="PTHR21011:SF1">
    <property type="entry name" value="SMALL RIBOSOMAL SUBUNIT PROTEIN BS6M"/>
    <property type="match status" value="1"/>
</dbReference>
<dbReference type="GO" id="GO:0005840">
    <property type="term" value="C:ribosome"/>
    <property type="evidence" value="ECO:0007669"/>
    <property type="project" value="UniProtKB-KW"/>
</dbReference>
<dbReference type="PANTHER" id="PTHR21011">
    <property type="entry name" value="MITOCHONDRIAL 28S RIBOSOMAL PROTEIN S6"/>
    <property type="match status" value="1"/>
</dbReference>